<sequence length="132" mass="14406">MSESIVNVNVMKISGIIRIGILLVGFMIISSAGLNAQVTKKVRAAKKTEVKSYEVVVSDLESEDPAAAQQALKWKTAKNFMLTKEGNFIPYLPTREGSDSESKDDISAAPVNCVKISCPEGFKPEVVCWECH</sequence>
<keyword evidence="1" id="KW-0472">Membrane</keyword>
<evidence type="ECO:0008006" key="4">
    <source>
        <dbReference type="Google" id="ProtNLM"/>
    </source>
</evidence>
<keyword evidence="1" id="KW-1133">Transmembrane helix</keyword>
<keyword evidence="3" id="KW-1185">Reference proteome</keyword>
<evidence type="ECO:0000313" key="2">
    <source>
        <dbReference type="EMBL" id="MCM8568643.1"/>
    </source>
</evidence>
<accession>A0ABT0YYV0</accession>
<protein>
    <recommendedName>
        <fullName evidence="4">Secreted protein</fullName>
    </recommendedName>
</protein>
<comment type="caution">
    <text evidence="2">The sequence shown here is derived from an EMBL/GenBank/DDBJ whole genome shotgun (WGS) entry which is preliminary data.</text>
</comment>
<dbReference type="RefSeq" id="WP_252111045.1">
    <property type="nucleotide sequence ID" value="NZ_JAMSCK010000002.1"/>
</dbReference>
<feature type="transmembrane region" description="Helical" evidence="1">
    <location>
        <begin position="16"/>
        <end position="36"/>
    </location>
</feature>
<gene>
    <name evidence="2" type="ORF">NE848_04585</name>
</gene>
<dbReference type="EMBL" id="JAMSCK010000002">
    <property type="protein sequence ID" value="MCM8568643.1"/>
    <property type="molecule type" value="Genomic_DNA"/>
</dbReference>
<name>A0ABT0YYV0_9FLAO</name>
<reference evidence="2" key="1">
    <citation type="submission" date="2022-06" db="EMBL/GenBank/DDBJ databases">
        <title>Gramella sediminis sp. nov., isolated from deep-sea sediment of the Indian Ocean.</title>
        <authorList>
            <person name="Yang L."/>
        </authorList>
    </citation>
    <scope>NUCLEOTIDE SEQUENCE</scope>
    <source>
        <strain evidence="2">HMD3159</strain>
    </source>
</reference>
<evidence type="ECO:0000313" key="3">
    <source>
        <dbReference type="Proteomes" id="UP001155077"/>
    </source>
</evidence>
<keyword evidence="1" id="KW-0812">Transmembrane</keyword>
<dbReference type="Proteomes" id="UP001155077">
    <property type="component" value="Unassembled WGS sequence"/>
</dbReference>
<proteinExistence type="predicted"/>
<organism evidence="2 3">
    <name type="scientific">Gramella jeungdoensis</name>
    <dbReference type="NCBI Taxonomy" id="708091"/>
    <lineage>
        <taxon>Bacteria</taxon>
        <taxon>Pseudomonadati</taxon>
        <taxon>Bacteroidota</taxon>
        <taxon>Flavobacteriia</taxon>
        <taxon>Flavobacteriales</taxon>
        <taxon>Flavobacteriaceae</taxon>
        <taxon>Christiangramia</taxon>
    </lineage>
</organism>
<evidence type="ECO:0000256" key="1">
    <source>
        <dbReference type="SAM" id="Phobius"/>
    </source>
</evidence>